<organism evidence="1">
    <name type="scientific">Arundo donax</name>
    <name type="common">Giant reed</name>
    <name type="synonym">Donax arundinaceus</name>
    <dbReference type="NCBI Taxonomy" id="35708"/>
    <lineage>
        <taxon>Eukaryota</taxon>
        <taxon>Viridiplantae</taxon>
        <taxon>Streptophyta</taxon>
        <taxon>Embryophyta</taxon>
        <taxon>Tracheophyta</taxon>
        <taxon>Spermatophyta</taxon>
        <taxon>Magnoliopsida</taxon>
        <taxon>Liliopsida</taxon>
        <taxon>Poales</taxon>
        <taxon>Poaceae</taxon>
        <taxon>PACMAD clade</taxon>
        <taxon>Arundinoideae</taxon>
        <taxon>Arundineae</taxon>
        <taxon>Arundo</taxon>
    </lineage>
</organism>
<evidence type="ECO:0000313" key="1">
    <source>
        <dbReference type="EMBL" id="JAD24841.1"/>
    </source>
</evidence>
<accession>A0A0A8YGB8</accession>
<protein>
    <submittedName>
        <fullName evidence="1">Uncharacterized protein</fullName>
    </submittedName>
</protein>
<dbReference type="EMBL" id="GBRH01273054">
    <property type="protein sequence ID" value="JAD24841.1"/>
    <property type="molecule type" value="Transcribed_RNA"/>
</dbReference>
<sequence>MVVTERLLVVFEISPYFHFSIGPSYVQSTHIIIY</sequence>
<dbReference type="AlphaFoldDB" id="A0A0A8YGB8"/>
<reference evidence="1" key="2">
    <citation type="journal article" date="2015" name="Data Brief">
        <title>Shoot transcriptome of the giant reed, Arundo donax.</title>
        <authorList>
            <person name="Barrero R.A."/>
            <person name="Guerrero F.D."/>
            <person name="Moolhuijzen P."/>
            <person name="Goolsby J.A."/>
            <person name="Tidwell J."/>
            <person name="Bellgard S.E."/>
            <person name="Bellgard M.I."/>
        </authorList>
    </citation>
    <scope>NUCLEOTIDE SEQUENCE</scope>
    <source>
        <tissue evidence="1">Shoot tissue taken approximately 20 cm above the soil surface</tissue>
    </source>
</reference>
<reference evidence="1" key="1">
    <citation type="submission" date="2014-09" db="EMBL/GenBank/DDBJ databases">
        <authorList>
            <person name="Magalhaes I.L.F."/>
            <person name="Oliveira U."/>
            <person name="Santos F.R."/>
            <person name="Vidigal T.H.D.A."/>
            <person name="Brescovit A.D."/>
            <person name="Santos A.J."/>
        </authorList>
    </citation>
    <scope>NUCLEOTIDE SEQUENCE</scope>
    <source>
        <tissue evidence="1">Shoot tissue taken approximately 20 cm above the soil surface</tissue>
    </source>
</reference>
<proteinExistence type="predicted"/>
<name>A0A0A8YGB8_ARUDO</name>